<dbReference type="EMBL" id="CP016617">
    <property type="protein sequence ID" value="ANY82720.1"/>
    <property type="molecule type" value="Genomic_DNA"/>
</dbReference>
<organism evidence="15">
    <name type="scientific">Microvirga ossetica</name>
    <dbReference type="NCBI Taxonomy" id="1882682"/>
    <lineage>
        <taxon>Bacteria</taxon>
        <taxon>Pseudomonadati</taxon>
        <taxon>Pseudomonadota</taxon>
        <taxon>Alphaproteobacteria</taxon>
        <taxon>Hyphomicrobiales</taxon>
        <taxon>Methylobacteriaceae</taxon>
        <taxon>Microvirga</taxon>
    </lineage>
</organism>
<evidence type="ECO:0000256" key="13">
    <source>
        <dbReference type="SAM" id="Phobius"/>
    </source>
</evidence>
<evidence type="ECO:0000313" key="15">
    <source>
        <dbReference type="EMBL" id="ANY82720.1"/>
    </source>
</evidence>
<evidence type="ECO:0000256" key="7">
    <source>
        <dbReference type="ARBA" id="ARBA00022723"/>
    </source>
</evidence>
<dbReference type="InterPro" id="IPR044537">
    <property type="entry name" value="Rip2-like"/>
</dbReference>
<evidence type="ECO:0000256" key="11">
    <source>
        <dbReference type="ARBA" id="ARBA00023049"/>
    </source>
</evidence>
<evidence type="ECO:0000256" key="1">
    <source>
        <dbReference type="ARBA" id="ARBA00001947"/>
    </source>
</evidence>
<proteinExistence type="inferred from homology"/>
<dbReference type="InterPro" id="IPR008915">
    <property type="entry name" value="Peptidase_M50"/>
</dbReference>
<keyword evidence="7" id="KW-0479">Metal-binding</keyword>
<keyword evidence="5" id="KW-0645">Protease</keyword>
<evidence type="ECO:0000256" key="9">
    <source>
        <dbReference type="ARBA" id="ARBA00022833"/>
    </source>
</evidence>
<dbReference type="Pfam" id="PF02163">
    <property type="entry name" value="Peptidase_M50"/>
    <property type="match status" value="1"/>
</dbReference>
<keyword evidence="6 13" id="KW-0812">Transmembrane</keyword>
<dbReference type="GO" id="GO:0008237">
    <property type="term" value="F:metallopeptidase activity"/>
    <property type="evidence" value="ECO:0007669"/>
    <property type="project" value="UniProtKB-KW"/>
</dbReference>
<feature type="transmembrane region" description="Helical" evidence="13">
    <location>
        <begin position="96"/>
        <end position="121"/>
    </location>
</feature>
<dbReference type="GO" id="GO:0046872">
    <property type="term" value="F:metal ion binding"/>
    <property type="evidence" value="ECO:0007669"/>
    <property type="project" value="UniProtKB-KW"/>
</dbReference>
<dbReference type="PANTHER" id="PTHR35864:SF1">
    <property type="entry name" value="ZINC METALLOPROTEASE YWHC-RELATED"/>
    <property type="match status" value="1"/>
</dbReference>
<evidence type="ECO:0000259" key="14">
    <source>
        <dbReference type="Pfam" id="PF02163"/>
    </source>
</evidence>
<evidence type="ECO:0000256" key="10">
    <source>
        <dbReference type="ARBA" id="ARBA00022989"/>
    </source>
</evidence>
<feature type="domain" description="Peptidase M50" evidence="14">
    <location>
        <begin position="131"/>
        <end position="190"/>
    </location>
</feature>
<dbReference type="AlphaFoldDB" id="A0A1B2ERW5"/>
<evidence type="ECO:0000256" key="4">
    <source>
        <dbReference type="ARBA" id="ARBA00022475"/>
    </source>
</evidence>
<keyword evidence="15" id="KW-0614">Plasmid</keyword>
<evidence type="ECO:0000256" key="3">
    <source>
        <dbReference type="ARBA" id="ARBA00007931"/>
    </source>
</evidence>
<comment type="subcellular location">
    <subcellularLocation>
        <location evidence="2">Cell membrane</location>
        <topology evidence="2">Multi-pass membrane protein</topology>
    </subcellularLocation>
</comment>
<feature type="transmembrane region" description="Helical" evidence="13">
    <location>
        <begin position="12"/>
        <end position="33"/>
    </location>
</feature>
<accession>A0A1B2ERW5</accession>
<dbReference type="PANTHER" id="PTHR35864">
    <property type="entry name" value="ZINC METALLOPROTEASE MJ0611-RELATED"/>
    <property type="match status" value="1"/>
</dbReference>
<comment type="cofactor">
    <cofactor evidence="1">
        <name>Zn(2+)</name>
        <dbReference type="ChEBI" id="CHEBI:29105"/>
    </cofactor>
</comment>
<feature type="transmembrane region" description="Helical" evidence="13">
    <location>
        <begin position="180"/>
        <end position="199"/>
    </location>
</feature>
<keyword evidence="4" id="KW-1003">Cell membrane</keyword>
<feature type="transmembrane region" description="Helical" evidence="13">
    <location>
        <begin position="127"/>
        <end position="151"/>
    </location>
</feature>
<dbReference type="RefSeq" id="WP_099513821.1">
    <property type="nucleotide sequence ID" value="NZ_CP016617.1"/>
</dbReference>
<evidence type="ECO:0000256" key="12">
    <source>
        <dbReference type="ARBA" id="ARBA00023136"/>
    </source>
</evidence>
<protein>
    <submittedName>
        <fullName evidence="15">Peptidase M48</fullName>
    </submittedName>
</protein>
<evidence type="ECO:0000256" key="6">
    <source>
        <dbReference type="ARBA" id="ARBA00022692"/>
    </source>
</evidence>
<keyword evidence="11" id="KW-0482">Metalloprotease</keyword>
<sequence>MDFPGTIYSASTWIVPILLAITFHEAAHAYAAWKLGDDTAYRLGRVTFNPLKHVDLFGTILLPALLFLTKAPFLFGWAKPVPVAFGRLGHPRRDMAIVAMAGPLTNVLLAFASAGFLRIVWVLPEAIAPWLVQTLFQSILLNLILAIFNMFPLPPLDGGRIALSILPNALARPFAKLERFGFLVLLGIIFLLPMLGRSLGTDLNIFRWFVAIPLAWLMPVFRAIAGAPQ</sequence>
<evidence type="ECO:0000256" key="2">
    <source>
        <dbReference type="ARBA" id="ARBA00004651"/>
    </source>
</evidence>
<gene>
    <name evidence="15" type="ORF">BB934_31170</name>
</gene>
<keyword evidence="12 13" id="KW-0472">Membrane</keyword>
<dbReference type="GO" id="GO:0005886">
    <property type="term" value="C:plasma membrane"/>
    <property type="evidence" value="ECO:0007669"/>
    <property type="project" value="UniProtKB-SubCell"/>
</dbReference>
<feature type="transmembrane region" description="Helical" evidence="13">
    <location>
        <begin position="205"/>
        <end position="225"/>
    </location>
</feature>
<geneLocation type="plasmid" evidence="15">
    <name>unnamed1</name>
</geneLocation>
<dbReference type="InterPro" id="IPR052348">
    <property type="entry name" value="Metallopeptidase_M50B"/>
</dbReference>
<keyword evidence="9" id="KW-0862">Zinc</keyword>
<dbReference type="KEGG" id="moc:BB934_31170"/>
<feature type="transmembrane region" description="Helical" evidence="13">
    <location>
        <begin position="53"/>
        <end position="75"/>
    </location>
</feature>
<reference evidence="15" key="1">
    <citation type="submission" date="2016-07" db="EMBL/GenBank/DDBJ databases">
        <title>Microvirga ossetica sp. nov. a new species of rhizobia isolated from root nodules of the legume species Vicia alpestris Steven originated from North Ossetia region in the Caucasus.</title>
        <authorList>
            <person name="Safronova V.I."/>
            <person name="Kuznetsova I.G."/>
            <person name="Sazanova A.L."/>
            <person name="Belimov A."/>
            <person name="Andronov E."/>
            <person name="Osledkin Y.S."/>
            <person name="Onishchuk O.P."/>
            <person name="Kurchak O.N."/>
            <person name="Shaposhnikov A.I."/>
            <person name="Willems A."/>
            <person name="Tikhonovich I.A."/>
        </authorList>
    </citation>
    <scope>NUCLEOTIDE SEQUENCE [LARGE SCALE GENOMIC DNA]</scope>
    <source>
        <strain evidence="15">V5/3M</strain>
        <plasmid evidence="15">unnamed1</plasmid>
    </source>
</reference>
<keyword evidence="8" id="KW-0378">Hydrolase</keyword>
<evidence type="ECO:0000256" key="8">
    <source>
        <dbReference type="ARBA" id="ARBA00022801"/>
    </source>
</evidence>
<evidence type="ECO:0000256" key="5">
    <source>
        <dbReference type="ARBA" id="ARBA00022670"/>
    </source>
</evidence>
<dbReference type="GO" id="GO:0006508">
    <property type="term" value="P:proteolysis"/>
    <property type="evidence" value="ECO:0007669"/>
    <property type="project" value="UniProtKB-KW"/>
</dbReference>
<comment type="similarity">
    <text evidence="3">Belongs to the peptidase M50B family.</text>
</comment>
<dbReference type="CDD" id="cd06158">
    <property type="entry name" value="S2P-M50_like_1"/>
    <property type="match status" value="1"/>
</dbReference>
<dbReference type="OrthoDB" id="9800627at2"/>
<keyword evidence="10 13" id="KW-1133">Transmembrane helix</keyword>
<name>A0A1B2ERW5_9HYPH</name>